<evidence type="ECO:0000259" key="9">
    <source>
        <dbReference type="Pfam" id="PF13098"/>
    </source>
</evidence>
<dbReference type="CDD" id="cd03020">
    <property type="entry name" value="DsbA_DsbC_DsbG"/>
    <property type="match status" value="1"/>
</dbReference>
<feature type="domain" description="Thioredoxin-like fold" evidence="9">
    <location>
        <begin position="130"/>
        <end position="258"/>
    </location>
</feature>
<dbReference type="InterPro" id="IPR012336">
    <property type="entry name" value="Thioredoxin-like_fold"/>
</dbReference>
<sequence>MKKLFSAAVYASALLCSSFTLAAFAASPEQVPSAATSAPVASFDAEKLKQIIGQTLGLDVSAARKTPMPGLAEIVTEQGLFYTSYDGEYFIQGKLFNLGPNVTNLTETSLAQVRLDGMAKFEKDMIVFPAKNEKHVVTVFTDITCGYCRKLHNNMEAYNDLGITVRYLAYPRAGIFQAPGQYTQGFEDLRSIWCNEDPAKAMTRAKAGSSVARRICDKPVEDNFKFGRQVGVSGTPAIILANGFMLPGYRDADDLMNILENL</sequence>
<dbReference type="InterPro" id="IPR018950">
    <property type="entry name" value="DiS-bond_isomerase_DsbC/G_N"/>
</dbReference>
<evidence type="ECO:0000256" key="7">
    <source>
        <dbReference type="RuleBase" id="RU364038"/>
    </source>
</evidence>
<dbReference type="RefSeq" id="WP_116006863.1">
    <property type="nucleotide sequence ID" value="NZ_QUOU01000001.1"/>
</dbReference>
<feature type="chain" id="PRO_5017494784" description="Thiol:disulfide interchange protein" evidence="7">
    <location>
        <begin position="23"/>
        <end position="262"/>
    </location>
</feature>
<proteinExistence type="inferred from homology"/>
<dbReference type="SUPFAM" id="SSF54423">
    <property type="entry name" value="DsbC/DsbG N-terminal domain-like"/>
    <property type="match status" value="1"/>
</dbReference>
<dbReference type="InterPro" id="IPR009094">
    <property type="entry name" value="DiS-bond_isomerase_DsbC/G_N_sf"/>
</dbReference>
<evidence type="ECO:0000256" key="4">
    <source>
        <dbReference type="ARBA" id="ARBA00022764"/>
    </source>
</evidence>
<dbReference type="NCBIfam" id="NF008129">
    <property type="entry name" value="PRK10877.1"/>
    <property type="match status" value="1"/>
</dbReference>
<dbReference type="PROSITE" id="PS00194">
    <property type="entry name" value="THIOREDOXIN_1"/>
    <property type="match status" value="1"/>
</dbReference>
<dbReference type="InterPro" id="IPR017937">
    <property type="entry name" value="Thioredoxin_CS"/>
</dbReference>
<dbReference type="EMBL" id="QUOU01000001">
    <property type="protein sequence ID" value="REL25737.1"/>
    <property type="molecule type" value="Genomic_DNA"/>
</dbReference>
<keyword evidence="6 7" id="KW-0676">Redox-active center</keyword>
<keyword evidence="10" id="KW-0413">Isomerase</keyword>
<evidence type="ECO:0000256" key="3">
    <source>
        <dbReference type="ARBA" id="ARBA00022729"/>
    </source>
</evidence>
<comment type="similarity">
    <text evidence="2 7">Belongs to the thioredoxin family. DsbC subfamily.</text>
</comment>
<evidence type="ECO:0000313" key="11">
    <source>
        <dbReference type="Proteomes" id="UP000256478"/>
    </source>
</evidence>
<accession>A0A3E0TN14</accession>
<name>A0A3E0TN14_9GAMM</name>
<comment type="subcellular location">
    <subcellularLocation>
        <location evidence="1 7">Periplasm</location>
    </subcellularLocation>
</comment>
<evidence type="ECO:0000256" key="6">
    <source>
        <dbReference type="ARBA" id="ARBA00023284"/>
    </source>
</evidence>
<dbReference type="Pfam" id="PF13098">
    <property type="entry name" value="Thioredoxin_2"/>
    <property type="match status" value="1"/>
</dbReference>
<feature type="signal peptide" evidence="7">
    <location>
        <begin position="1"/>
        <end position="22"/>
    </location>
</feature>
<dbReference type="AlphaFoldDB" id="A0A3E0TN14"/>
<dbReference type="PANTHER" id="PTHR35272">
    <property type="entry name" value="THIOL:DISULFIDE INTERCHANGE PROTEIN DSBC-RELATED"/>
    <property type="match status" value="1"/>
</dbReference>
<keyword evidence="4 7" id="KW-0574">Periplasm</keyword>
<dbReference type="OrthoDB" id="12976at2"/>
<organism evidence="10 11">
    <name type="scientific">Thalassotalea euphylliae</name>
    <dbReference type="NCBI Taxonomy" id="1655234"/>
    <lineage>
        <taxon>Bacteria</taxon>
        <taxon>Pseudomonadati</taxon>
        <taxon>Pseudomonadota</taxon>
        <taxon>Gammaproteobacteria</taxon>
        <taxon>Alteromonadales</taxon>
        <taxon>Colwelliaceae</taxon>
        <taxon>Thalassotalea</taxon>
    </lineage>
</organism>
<comment type="function">
    <text evidence="7">Required for disulfide bond formation in some periplasmic proteins. Acts by transferring its disulfide bond to other proteins and is reduced in the process.</text>
</comment>
<keyword evidence="3 7" id="KW-0732">Signal</keyword>
<dbReference type="Pfam" id="PF10411">
    <property type="entry name" value="DsbC_N"/>
    <property type="match status" value="1"/>
</dbReference>
<dbReference type="Gene3D" id="3.10.450.70">
    <property type="entry name" value="Disulphide bond isomerase, DsbC/G, N-terminal"/>
    <property type="match status" value="1"/>
</dbReference>
<dbReference type="Proteomes" id="UP000256478">
    <property type="component" value="Unassembled WGS sequence"/>
</dbReference>
<dbReference type="InterPro" id="IPR033954">
    <property type="entry name" value="DiS-bond_Isoase_DsbC/G"/>
</dbReference>
<dbReference type="GO" id="GO:0042597">
    <property type="term" value="C:periplasmic space"/>
    <property type="evidence" value="ECO:0007669"/>
    <property type="project" value="UniProtKB-SubCell"/>
</dbReference>
<comment type="caution">
    <text evidence="10">The sequence shown here is derived from an EMBL/GenBank/DDBJ whole genome shotgun (WGS) entry which is preliminary data.</text>
</comment>
<dbReference type="InterPro" id="IPR036249">
    <property type="entry name" value="Thioredoxin-like_sf"/>
</dbReference>
<dbReference type="InterPro" id="IPR051470">
    <property type="entry name" value="Thiol:disulfide_interchange"/>
</dbReference>
<dbReference type="Gene3D" id="3.40.30.10">
    <property type="entry name" value="Glutaredoxin"/>
    <property type="match status" value="1"/>
</dbReference>
<evidence type="ECO:0000256" key="1">
    <source>
        <dbReference type="ARBA" id="ARBA00004418"/>
    </source>
</evidence>
<gene>
    <name evidence="10" type="primary">dsbC</name>
    <name evidence="10" type="ORF">DXX93_03655</name>
</gene>
<dbReference type="GO" id="GO:0016853">
    <property type="term" value="F:isomerase activity"/>
    <property type="evidence" value="ECO:0007669"/>
    <property type="project" value="UniProtKB-KW"/>
</dbReference>
<reference evidence="10 11" key="1">
    <citation type="submission" date="2018-08" db="EMBL/GenBank/DDBJ databases">
        <title>Thalassotalea euphylliae genome.</title>
        <authorList>
            <person name="Summers S."/>
            <person name="Rice S.A."/>
            <person name="Freckelton M.L."/>
            <person name="Nedved B.T."/>
            <person name="Hadfield M.G."/>
        </authorList>
    </citation>
    <scope>NUCLEOTIDE SEQUENCE [LARGE SCALE GENOMIC DNA]</scope>
    <source>
        <strain evidence="10 11">H1</strain>
    </source>
</reference>
<evidence type="ECO:0000259" key="8">
    <source>
        <dbReference type="Pfam" id="PF10411"/>
    </source>
</evidence>
<evidence type="ECO:0000313" key="10">
    <source>
        <dbReference type="EMBL" id="REL25737.1"/>
    </source>
</evidence>
<feature type="domain" description="Disulphide bond isomerase DsbC/G N-terminal" evidence="8">
    <location>
        <begin position="44"/>
        <end position="107"/>
    </location>
</feature>
<dbReference type="PANTHER" id="PTHR35272:SF3">
    <property type="entry name" value="THIOL:DISULFIDE INTERCHANGE PROTEIN DSBC"/>
    <property type="match status" value="1"/>
</dbReference>
<keyword evidence="5" id="KW-1015">Disulfide bond</keyword>
<evidence type="ECO:0000256" key="2">
    <source>
        <dbReference type="ARBA" id="ARBA00009813"/>
    </source>
</evidence>
<evidence type="ECO:0000256" key="5">
    <source>
        <dbReference type="ARBA" id="ARBA00023157"/>
    </source>
</evidence>
<protein>
    <recommendedName>
        <fullName evidence="7">Thiol:disulfide interchange protein</fullName>
    </recommendedName>
</protein>
<dbReference type="SUPFAM" id="SSF52833">
    <property type="entry name" value="Thioredoxin-like"/>
    <property type="match status" value="1"/>
</dbReference>